<dbReference type="InterPro" id="IPR032307">
    <property type="entry name" value="PepSY_TM-like_2"/>
</dbReference>
<dbReference type="RefSeq" id="WP_189575545.1">
    <property type="nucleotide sequence ID" value="NZ_BMXU01000002.1"/>
</dbReference>
<keyword evidence="3" id="KW-1185">Reference proteome</keyword>
<evidence type="ECO:0000256" key="1">
    <source>
        <dbReference type="SAM" id="Phobius"/>
    </source>
</evidence>
<evidence type="ECO:0000313" key="3">
    <source>
        <dbReference type="Proteomes" id="UP001595607"/>
    </source>
</evidence>
<feature type="transmembrane region" description="Helical" evidence="1">
    <location>
        <begin position="221"/>
        <end position="244"/>
    </location>
</feature>
<organism evidence="2 3">
    <name type="scientific">Parvularcula lutaonensis</name>
    <dbReference type="NCBI Taxonomy" id="491923"/>
    <lineage>
        <taxon>Bacteria</taxon>
        <taxon>Pseudomonadati</taxon>
        <taxon>Pseudomonadota</taxon>
        <taxon>Alphaproteobacteria</taxon>
        <taxon>Parvularculales</taxon>
        <taxon>Parvularculaceae</taxon>
        <taxon>Parvularcula</taxon>
    </lineage>
</organism>
<evidence type="ECO:0000313" key="2">
    <source>
        <dbReference type="EMBL" id="MFC3303213.1"/>
    </source>
</evidence>
<sequence length="248" mass="27436">MLMIITRKEFFFGGLAMTTMEPTKTKRRKLHPFLPEKLQRGTFLLWLKRTHAWTGLFGALMFVVLGFSGILLNHRNVMKIEVGTPQVSSVEFVREGMPFESRDDFAAWVQATYGVIQEPSASRKAPRIEAVSFEGTEQKPVERWDMRFRGPNAAIEASYVPAANLVALERTGYSFLALLKELHMGHGIGVVWILLIDAIAGALLLMSLSGILLWSRLHGPRLAAAGLLLACAVWVLLGAAPYMIGGIG</sequence>
<proteinExistence type="predicted"/>
<dbReference type="PANTHER" id="PTHR40115:SF1">
    <property type="entry name" value="INNER MEMBRANE PROTEIN WITH PEPSY TM HELIX"/>
    <property type="match status" value="1"/>
</dbReference>
<dbReference type="Proteomes" id="UP001595607">
    <property type="component" value="Unassembled WGS sequence"/>
</dbReference>
<comment type="caution">
    <text evidence="2">The sequence shown here is derived from an EMBL/GenBank/DDBJ whole genome shotgun (WGS) entry which is preliminary data.</text>
</comment>
<dbReference type="PANTHER" id="PTHR40115">
    <property type="entry name" value="INNER MEMBRANE PROTEIN WITH PEPSY TM HELIX"/>
    <property type="match status" value="1"/>
</dbReference>
<protein>
    <submittedName>
        <fullName evidence="2">PepSY-associated TM helix domain-containing protein</fullName>
    </submittedName>
</protein>
<accession>A0ABV7MCW9</accession>
<keyword evidence="1" id="KW-0812">Transmembrane</keyword>
<reference evidence="3" key="1">
    <citation type="journal article" date="2019" name="Int. J. Syst. Evol. Microbiol.">
        <title>The Global Catalogue of Microorganisms (GCM) 10K type strain sequencing project: providing services to taxonomists for standard genome sequencing and annotation.</title>
        <authorList>
            <consortium name="The Broad Institute Genomics Platform"/>
            <consortium name="The Broad Institute Genome Sequencing Center for Infectious Disease"/>
            <person name="Wu L."/>
            <person name="Ma J."/>
        </authorList>
    </citation>
    <scope>NUCLEOTIDE SEQUENCE [LARGE SCALE GENOMIC DNA]</scope>
    <source>
        <strain evidence="3">KCTC 22245</strain>
    </source>
</reference>
<keyword evidence="1" id="KW-1133">Transmembrane helix</keyword>
<dbReference type="EMBL" id="JBHRVA010000003">
    <property type="protein sequence ID" value="MFC3303213.1"/>
    <property type="molecule type" value="Genomic_DNA"/>
</dbReference>
<feature type="transmembrane region" description="Helical" evidence="1">
    <location>
        <begin position="51"/>
        <end position="72"/>
    </location>
</feature>
<keyword evidence="1" id="KW-0472">Membrane</keyword>
<gene>
    <name evidence="2" type="ORF">ACFONP_10770</name>
</gene>
<feature type="transmembrane region" description="Helical" evidence="1">
    <location>
        <begin position="190"/>
        <end position="215"/>
    </location>
</feature>
<dbReference type="Pfam" id="PF16357">
    <property type="entry name" value="PepSY_TM_like_2"/>
    <property type="match status" value="1"/>
</dbReference>
<name>A0ABV7MCW9_9PROT</name>